<dbReference type="AlphaFoldDB" id="A0A7W5FAC8"/>
<dbReference type="InterPro" id="IPR012818">
    <property type="entry name" value="CbiE"/>
</dbReference>
<evidence type="ECO:0000259" key="7">
    <source>
        <dbReference type="Pfam" id="PF00590"/>
    </source>
</evidence>
<name>A0A7W5FAC8_9ACTN</name>
<dbReference type="GO" id="GO:0008276">
    <property type="term" value="F:protein methyltransferase activity"/>
    <property type="evidence" value="ECO:0007669"/>
    <property type="project" value="InterPro"/>
</dbReference>
<protein>
    <submittedName>
        <fullName evidence="8">Precorrin-6Y C5,15-methyltransferase (Decarboxylating)</fullName>
        <ecNumber evidence="8">2.1.1.132</ecNumber>
    </submittedName>
</protein>
<keyword evidence="4 8" id="KW-0808">Transferase</keyword>
<dbReference type="InterPro" id="IPR014008">
    <property type="entry name" value="Cbl_synth_MTase_CbiT"/>
</dbReference>
<dbReference type="InterPro" id="IPR014777">
    <property type="entry name" value="4pyrrole_Mease_sub1"/>
</dbReference>
<dbReference type="CDD" id="cd11644">
    <property type="entry name" value="Precorrin-6Y-MT"/>
    <property type="match status" value="1"/>
</dbReference>
<evidence type="ECO:0000256" key="2">
    <source>
        <dbReference type="ARBA" id="ARBA00022573"/>
    </source>
</evidence>
<dbReference type="InterPro" id="IPR035996">
    <property type="entry name" value="4pyrrol_Methylase_sf"/>
</dbReference>
<dbReference type="InterPro" id="IPR006365">
    <property type="entry name" value="Cbl_synth_CobL"/>
</dbReference>
<dbReference type="InterPro" id="IPR050714">
    <property type="entry name" value="Cobalamin_biosynth_MTase"/>
</dbReference>
<reference evidence="8 9" key="1">
    <citation type="submission" date="2020-08" db="EMBL/GenBank/DDBJ databases">
        <title>Genomic Encyclopedia of Type Strains, Phase III (KMG-III): the genomes of soil and plant-associated and newly described type strains.</title>
        <authorList>
            <person name="Whitman W."/>
        </authorList>
    </citation>
    <scope>NUCLEOTIDE SEQUENCE [LARGE SCALE GENOMIC DNA]</scope>
    <source>
        <strain evidence="8 9">CECT 3302</strain>
    </source>
</reference>
<evidence type="ECO:0000256" key="5">
    <source>
        <dbReference type="ARBA" id="ARBA00022691"/>
    </source>
</evidence>
<dbReference type="NCBIfam" id="TIGR02467">
    <property type="entry name" value="CbiE"/>
    <property type="match status" value="1"/>
</dbReference>
<feature type="domain" description="Tetrapyrrole methylase" evidence="7">
    <location>
        <begin position="1"/>
        <end position="180"/>
    </location>
</feature>
<accession>A0A7W5FAC8</accession>
<sequence>MIVVVGIGAGGWDEVPVRHQQLIRDASVLLGGKRHLDLVPDVPGQRREPWPSPLRDGLPALLDSIGDAVALASGDPLVSGIGTTLIDLLGPENVRIEPALSSVALARARMGWPAESCAIVSLVGRDVALIARELAPGRRILALSSDGSTSGHIANLLVTGGFGGSAMTVLGDLGAETESTQTATADTWAGESPRLNIVAIECVGDRVGFDTDPLVPRGSGSTSGGGQPPLVEPPEPLGEGVSRPTQSFPATWTPGLPDDAFEHDGQLTKRDLRASALSRLAPTPGQHLWDVGAGAGSVGIEWMRAHPTCTTTAIEASPERAARIARNAVRLGVPGLTLVEGRAPDALADLPAPDAIFIGGGATRPGVLDNCLAALRPGGRIVVHGVTLETEQLLAAAYQEHGGELTRISVETSAPIGTFTGWTPARSVTQWAHTVG</sequence>
<dbReference type="SUPFAM" id="SSF53790">
    <property type="entry name" value="Tetrapyrrole methylase"/>
    <property type="match status" value="1"/>
</dbReference>
<organism evidence="8 9">
    <name type="scientific">Nocardioides albus</name>
    <dbReference type="NCBI Taxonomy" id="1841"/>
    <lineage>
        <taxon>Bacteria</taxon>
        <taxon>Bacillati</taxon>
        <taxon>Actinomycetota</taxon>
        <taxon>Actinomycetes</taxon>
        <taxon>Propionibacteriales</taxon>
        <taxon>Nocardioidaceae</taxon>
        <taxon>Nocardioides</taxon>
    </lineage>
</organism>
<dbReference type="InterPro" id="IPR000878">
    <property type="entry name" value="4pyrrol_Mease"/>
</dbReference>
<evidence type="ECO:0000313" key="8">
    <source>
        <dbReference type="EMBL" id="MBB3091016.1"/>
    </source>
</evidence>
<dbReference type="PANTHER" id="PTHR43182:SF1">
    <property type="entry name" value="COBALT-PRECORRIN-7 C(5)-METHYLTRANSFERASE"/>
    <property type="match status" value="1"/>
</dbReference>
<dbReference type="EC" id="2.1.1.132" evidence="8"/>
<dbReference type="EMBL" id="JACHXG010000008">
    <property type="protein sequence ID" value="MBB3091016.1"/>
    <property type="molecule type" value="Genomic_DNA"/>
</dbReference>
<keyword evidence="5" id="KW-0949">S-adenosyl-L-methionine</keyword>
<evidence type="ECO:0000313" key="9">
    <source>
        <dbReference type="Proteomes" id="UP000577707"/>
    </source>
</evidence>
<dbReference type="Proteomes" id="UP000577707">
    <property type="component" value="Unassembled WGS sequence"/>
</dbReference>
<evidence type="ECO:0000256" key="1">
    <source>
        <dbReference type="ARBA" id="ARBA00004953"/>
    </source>
</evidence>
<comment type="pathway">
    <text evidence="1">Cofactor biosynthesis; adenosylcobalamin biosynthesis.</text>
</comment>
<proteinExistence type="predicted"/>
<evidence type="ECO:0000256" key="4">
    <source>
        <dbReference type="ARBA" id="ARBA00022679"/>
    </source>
</evidence>
<dbReference type="NCBIfam" id="TIGR02469">
    <property type="entry name" value="CbiT"/>
    <property type="match status" value="1"/>
</dbReference>
<feature type="region of interest" description="Disordered" evidence="6">
    <location>
        <begin position="211"/>
        <end position="263"/>
    </location>
</feature>
<dbReference type="InterPro" id="IPR029063">
    <property type="entry name" value="SAM-dependent_MTases_sf"/>
</dbReference>
<dbReference type="UniPathway" id="UPA00148"/>
<dbReference type="Gene3D" id="3.40.50.150">
    <property type="entry name" value="Vaccinia Virus protein VP39"/>
    <property type="match status" value="1"/>
</dbReference>
<dbReference type="RefSeq" id="WP_183548599.1">
    <property type="nucleotide sequence ID" value="NZ_BMQT01000010.1"/>
</dbReference>
<dbReference type="Gene3D" id="3.40.1010.10">
    <property type="entry name" value="Cobalt-precorrin-4 Transmethylase, Domain 1"/>
    <property type="match status" value="1"/>
</dbReference>
<dbReference type="GO" id="GO:0009236">
    <property type="term" value="P:cobalamin biosynthetic process"/>
    <property type="evidence" value="ECO:0007669"/>
    <property type="project" value="UniProtKB-UniPathway"/>
</dbReference>
<keyword evidence="2" id="KW-0169">Cobalamin biosynthesis</keyword>
<dbReference type="PIRSF" id="PIRSF036428">
    <property type="entry name" value="CobL"/>
    <property type="match status" value="1"/>
</dbReference>
<comment type="caution">
    <text evidence="8">The sequence shown here is derived from an EMBL/GenBank/DDBJ whole genome shotgun (WGS) entry which is preliminary data.</text>
</comment>
<dbReference type="Pfam" id="PF00590">
    <property type="entry name" value="TP_methylase"/>
    <property type="match status" value="1"/>
</dbReference>
<dbReference type="GO" id="GO:0032259">
    <property type="term" value="P:methylation"/>
    <property type="evidence" value="ECO:0007669"/>
    <property type="project" value="UniProtKB-KW"/>
</dbReference>
<dbReference type="SUPFAM" id="SSF53335">
    <property type="entry name" value="S-adenosyl-L-methionine-dependent methyltransferases"/>
    <property type="match status" value="1"/>
</dbReference>
<evidence type="ECO:0000256" key="6">
    <source>
        <dbReference type="SAM" id="MobiDB-lite"/>
    </source>
</evidence>
<gene>
    <name evidence="8" type="ORF">FHS12_003978</name>
</gene>
<dbReference type="CDD" id="cd02440">
    <property type="entry name" value="AdoMet_MTases"/>
    <property type="match status" value="1"/>
</dbReference>
<evidence type="ECO:0000256" key="3">
    <source>
        <dbReference type="ARBA" id="ARBA00022603"/>
    </source>
</evidence>
<dbReference type="PANTHER" id="PTHR43182">
    <property type="entry name" value="COBALT-PRECORRIN-6B C(15)-METHYLTRANSFERASE (DECARBOXYLATING)"/>
    <property type="match status" value="1"/>
</dbReference>
<keyword evidence="3 8" id="KW-0489">Methyltransferase</keyword>
<keyword evidence="9" id="KW-1185">Reference proteome</keyword>
<dbReference type="GO" id="GO:0046025">
    <property type="term" value="F:precorrin-6Y C5,15-methyltransferase (decarboxylating) activity"/>
    <property type="evidence" value="ECO:0007669"/>
    <property type="project" value="UniProtKB-EC"/>
</dbReference>